<keyword evidence="12" id="KW-1185">Reference proteome</keyword>
<evidence type="ECO:0000256" key="4">
    <source>
        <dbReference type="ARBA" id="ARBA00022723"/>
    </source>
</evidence>
<keyword evidence="8" id="KW-0464">Manganese</keyword>
<evidence type="ECO:0000256" key="1">
    <source>
        <dbReference type="ARBA" id="ARBA00001936"/>
    </source>
</evidence>
<evidence type="ECO:0000313" key="13">
    <source>
        <dbReference type="RefSeq" id="XP_025410525.1"/>
    </source>
</evidence>
<dbReference type="Gene3D" id="3.60.40.10">
    <property type="entry name" value="PPM-type phosphatase domain"/>
    <property type="match status" value="2"/>
</dbReference>
<comment type="cofactor">
    <cofactor evidence="1">
        <name>Mn(2+)</name>
        <dbReference type="ChEBI" id="CHEBI:29035"/>
    </cofactor>
</comment>
<keyword evidence="5 9" id="KW-0378">Hydrolase</keyword>
<dbReference type="GeneID" id="112683626"/>
<feature type="compositionally biased region" description="Low complexity" evidence="10">
    <location>
        <begin position="242"/>
        <end position="257"/>
    </location>
</feature>
<feature type="region of interest" description="Disordered" evidence="10">
    <location>
        <begin position="165"/>
        <end position="323"/>
    </location>
</feature>
<dbReference type="GO" id="GO:0004722">
    <property type="term" value="F:protein serine/threonine phosphatase activity"/>
    <property type="evidence" value="ECO:0007669"/>
    <property type="project" value="UniProtKB-EC"/>
</dbReference>
<dbReference type="SMART" id="SM00332">
    <property type="entry name" value="PP2Cc"/>
    <property type="match status" value="1"/>
</dbReference>
<dbReference type="PROSITE" id="PS01032">
    <property type="entry name" value="PPM_1"/>
    <property type="match status" value="1"/>
</dbReference>
<evidence type="ECO:0000259" key="11">
    <source>
        <dbReference type="PROSITE" id="PS51746"/>
    </source>
</evidence>
<reference evidence="13" key="1">
    <citation type="submission" date="2025-08" db="UniProtKB">
        <authorList>
            <consortium name="RefSeq"/>
        </authorList>
    </citation>
    <scope>IDENTIFICATION</scope>
    <source>
        <tissue evidence="13">Whole body</tissue>
    </source>
</reference>
<evidence type="ECO:0000256" key="3">
    <source>
        <dbReference type="ARBA" id="ARBA00013081"/>
    </source>
</evidence>
<dbReference type="OrthoDB" id="10264738at2759"/>
<dbReference type="InterPro" id="IPR000222">
    <property type="entry name" value="PP2C_BS"/>
</dbReference>
<evidence type="ECO:0000256" key="2">
    <source>
        <dbReference type="ARBA" id="ARBA00006702"/>
    </source>
</evidence>
<evidence type="ECO:0000256" key="5">
    <source>
        <dbReference type="ARBA" id="ARBA00022801"/>
    </source>
</evidence>
<keyword evidence="4" id="KW-0479">Metal-binding</keyword>
<evidence type="ECO:0000313" key="12">
    <source>
        <dbReference type="Proteomes" id="UP000694846"/>
    </source>
</evidence>
<keyword evidence="6" id="KW-0460">Magnesium</keyword>
<evidence type="ECO:0000256" key="10">
    <source>
        <dbReference type="SAM" id="MobiDB-lite"/>
    </source>
</evidence>
<dbReference type="GO" id="GO:0046872">
    <property type="term" value="F:metal ion binding"/>
    <property type="evidence" value="ECO:0007669"/>
    <property type="project" value="UniProtKB-KW"/>
</dbReference>
<evidence type="ECO:0000256" key="6">
    <source>
        <dbReference type="ARBA" id="ARBA00022842"/>
    </source>
</evidence>
<evidence type="ECO:0000256" key="8">
    <source>
        <dbReference type="ARBA" id="ARBA00023211"/>
    </source>
</evidence>
<name>A0A8B8FJJ9_9HEMI</name>
<dbReference type="SUPFAM" id="SSF81606">
    <property type="entry name" value="PP2C-like"/>
    <property type="match status" value="1"/>
</dbReference>
<evidence type="ECO:0000256" key="9">
    <source>
        <dbReference type="RuleBase" id="RU003465"/>
    </source>
</evidence>
<dbReference type="InterPro" id="IPR015655">
    <property type="entry name" value="PP2C"/>
</dbReference>
<protein>
    <recommendedName>
        <fullName evidence="3">protein-serine/threonine phosphatase</fullName>
        <ecNumber evidence="3">3.1.3.16</ecNumber>
    </recommendedName>
</protein>
<dbReference type="PANTHER" id="PTHR13832:SF803">
    <property type="entry name" value="PROTEIN PHOSPHATASE 1G"/>
    <property type="match status" value="1"/>
</dbReference>
<keyword evidence="7 9" id="KW-0904">Protein phosphatase</keyword>
<dbReference type="Proteomes" id="UP000694846">
    <property type="component" value="Unplaced"/>
</dbReference>
<feature type="compositionally biased region" description="Basic and acidic residues" evidence="10">
    <location>
        <begin position="520"/>
        <end position="530"/>
    </location>
</feature>
<feature type="compositionally biased region" description="Acidic residues" evidence="10">
    <location>
        <begin position="264"/>
        <end position="276"/>
    </location>
</feature>
<proteinExistence type="inferred from homology"/>
<dbReference type="CDD" id="cd00143">
    <property type="entry name" value="PP2Cc"/>
    <property type="match status" value="1"/>
</dbReference>
<dbReference type="InterPro" id="IPR036457">
    <property type="entry name" value="PPM-type-like_dom_sf"/>
</dbReference>
<feature type="domain" description="PPM-type phosphatase" evidence="11">
    <location>
        <begin position="23"/>
        <end position="500"/>
    </location>
</feature>
<dbReference type="Pfam" id="PF00481">
    <property type="entry name" value="PP2C"/>
    <property type="match status" value="2"/>
</dbReference>
<organism evidence="12 13">
    <name type="scientific">Sipha flava</name>
    <name type="common">yellow sugarcane aphid</name>
    <dbReference type="NCBI Taxonomy" id="143950"/>
    <lineage>
        <taxon>Eukaryota</taxon>
        <taxon>Metazoa</taxon>
        <taxon>Ecdysozoa</taxon>
        <taxon>Arthropoda</taxon>
        <taxon>Hexapoda</taxon>
        <taxon>Insecta</taxon>
        <taxon>Pterygota</taxon>
        <taxon>Neoptera</taxon>
        <taxon>Paraneoptera</taxon>
        <taxon>Hemiptera</taxon>
        <taxon>Sternorrhyncha</taxon>
        <taxon>Aphidomorpha</taxon>
        <taxon>Aphidoidea</taxon>
        <taxon>Aphididae</taxon>
        <taxon>Sipha</taxon>
    </lineage>
</organism>
<feature type="region of interest" description="Disordered" evidence="10">
    <location>
        <begin position="508"/>
        <end position="530"/>
    </location>
</feature>
<evidence type="ECO:0000256" key="7">
    <source>
        <dbReference type="ARBA" id="ARBA00022912"/>
    </source>
</evidence>
<feature type="compositionally biased region" description="Polar residues" evidence="10">
    <location>
        <begin position="209"/>
        <end position="221"/>
    </location>
</feature>
<dbReference type="InterPro" id="IPR001932">
    <property type="entry name" value="PPM-type_phosphatase-like_dom"/>
</dbReference>
<feature type="compositionally biased region" description="Acidic residues" evidence="10">
    <location>
        <begin position="286"/>
        <end position="321"/>
    </location>
</feature>
<dbReference type="EC" id="3.1.3.16" evidence="3"/>
<sequence length="530" mass="57595">MGSYLSKPVTTAHSQDLENHRLECGASSMQGWRESQEDAHNCILDFDKDVSLFAVYDGHGGAEVAQYASENLPALVKNDLYKDGEYKEALIKAYLEFDDSLITAPVVEKLTALRKANNGTDSEGEDNEKEEELNELYQEANMPIEEILLKYKNKIIKKSLENNDIEESGEDLPGSSKESEKEKSSSSSTTVVDILTKTNGTDENKSEILESSSITNVNGTSNDDEQFDTQEIGAESSKIECGPSSSNGQNGSGQRSGTACLITDDSDDTDDDDEIFEVPIEGSNSESDDDGDDDDDDDDDGDDDDDDDDSILIGADDEDEAGKDSGCTAVMALLVKNKLYVANAGDSRCVVSINGKAHDMSEDHKPEDEPELSRITAAGGRVSSDGRVNGGLNLSRALGDHNYKKNNDLPNTEQMITALPDVKVIDFTSTSSNSFLVLACDGIWNSLSSQDVVDFISEHINKPDIKLSSICEELFRTCLAPNTLSDGTGCDNMTCIIVKLKPQLKRPHYDVEEDDMSDGAEPKKPKSDST</sequence>
<dbReference type="PROSITE" id="PS51746">
    <property type="entry name" value="PPM_2"/>
    <property type="match status" value="1"/>
</dbReference>
<dbReference type="RefSeq" id="XP_025410525.1">
    <property type="nucleotide sequence ID" value="XM_025554740.1"/>
</dbReference>
<comment type="similarity">
    <text evidence="2 9">Belongs to the PP2C family.</text>
</comment>
<accession>A0A8B8FJJ9</accession>
<gene>
    <name evidence="13" type="primary">LOC112683626</name>
</gene>
<dbReference type="AlphaFoldDB" id="A0A8B8FJJ9"/>
<dbReference type="PANTHER" id="PTHR13832">
    <property type="entry name" value="PROTEIN PHOSPHATASE 2C"/>
    <property type="match status" value="1"/>
</dbReference>